<evidence type="ECO:0000256" key="6">
    <source>
        <dbReference type="SAM" id="Phobius"/>
    </source>
</evidence>
<dbReference type="AlphaFoldDB" id="A0A4U9ULN3"/>
<dbReference type="GO" id="GO:0022857">
    <property type="term" value="F:transmembrane transporter activity"/>
    <property type="evidence" value="ECO:0007669"/>
    <property type="project" value="TreeGrafter"/>
</dbReference>
<keyword evidence="2" id="KW-1003">Cell membrane</keyword>
<name>A0A4U9ULN3_9SPHI</name>
<dbReference type="KEGG" id="stha:NCTC11429_00684"/>
<dbReference type="InterPro" id="IPR003838">
    <property type="entry name" value="ABC3_permease_C"/>
</dbReference>
<feature type="transmembrane region" description="Helical" evidence="6">
    <location>
        <begin position="21"/>
        <end position="41"/>
    </location>
</feature>
<proteinExistence type="predicted"/>
<comment type="subcellular location">
    <subcellularLocation>
        <location evidence="1">Cell membrane</location>
        <topology evidence="1">Multi-pass membrane protein</topology>
    </subcellularLocation>
</comment>
<feature type="domain" description="MacB-like periplasmic core" evidence="8">
    <location>
        <begin position="20"/>
        <end position="253"/>
    </location>
</feature>
<feature type="transmembrane region" description="Helical" evidence="6">
    <location>
        <begin position="748"/>
        <end position="772"/>
    </location>
</feature>
<keyword evidence="4 6" id="KW-1133">Transmembrane helix</keyword>
<evidence type="ECO:0000256" key="1">
    <source>
        <dbReference type="ARBA" id="ARBA00004651"/>
    </source>
</evidence>
<feature type="transmembrane region" description="Helical" evidence="6">
    <location>
        <begin position="429"/>
        <end position="449"/>
    </location>
</feature>
<evidence type="ECO:0000259" key="7">
    <source>
        <dbReference type="Pfam" id="PF02687"/>
    </source>
</evidence>
<dbReference type="PANTHER" id="PTHR30572">
    <property type="entry name" value="MEMBRANE COMPONENT OF TRANSPORTER-RELATED"/>
    <property type="match status" value="1"/>
</dbReference>
<dbReference type="PANTHER" id="PTHR30572:SF18">
    <property type="entry name" value="ABC-TYPE MACROLIDE FAMILY EXPORT SYSTEM PERMEASE COMPONENT 2"/>
    <property type="match status" value="1"/>
</dbReference>
<feature type="domain" description="ABC3 transporter permease C-terminal" evidence="7">
    <location>
        <begin position="672"/>
        <end position="781"/>
    </location>
</feature>
<feature type="domain" description="MacB-like periplasmic core" evidence="8">
    <location>
        <begin position="432"/>
        <end position="596"/>
    </location>
</feature>
<accession>A0A4U9ULN3</accession>
<gene>
    <name evidence="9" type="primary">macB_5</name>
    <name evidence="9" type="ORF">NCTC11429_00684</name>
</gene>
<organism evidence="9 10">
    <name type="scientific">Sphingobacterium thalpophilum</name>
    <dbReference type="NCBI Taxonomy" id="259"/>
    <lineage>
        <taxon>Bacteria</taxon>
        <taxon>Pseudomonadati</taxon>
        <taxon>Bacteroidota</taxon>
        <taxon>Sphingobacteriia</taxon>
        <taxon>Sphingobacteriales</taxon>
        <taxon>Sphingobacteriaceae</taxon>
        <taxon>Sphingobacterium</taxon>
    </lineage>
</organism>
<dbReference type="InterPro" id="IPR025857">
    <property type="entry name" value="MacB_PCD"/>
</dbReference>
<feature type="transmembrane region" description="Helical" evidence="6">
    <location>
        <begin position="383"/>
        <end position="409"/>
    </location>
</feature>
<keyword evidence="9" id="KW-0378">Hydrolase</keyword>
<dbReference type="GO" id="GO:0005524">
    <property type="term" value="F:ATP binding"/>
    <property type="evidence" value="ECO:0007669"/>
    <property type="project" value="UniProtKB-KW"/>
</dbReference>
<sequence>MVRNFIKTAWRSIFSNMFYSAINILGLTSGLVVGIFLLLWIQDGLSFDRFHSQHRNIYRIGIEGGTGISKRIFKAIIAPVGSLAKKEIPEVDDAVRIFRIGDAAIKYKDKRFNEKDFAFVDPSYFSVFDFPLIQGNQQQPFPDNNSVVITSRTAQRYFGEENPIGKTIIMGMEDLCTVSGVIADYPDNSTFQFQVLLPLSRYNEQAYIKTKTTYDNKTYLSSMDEDWSNFAFETYLRLRPDADAVTVAQKLQKIHGQAKPEDGKVPYITQELAKMHLYQMDGSDGGIGTVRIFIGVAILILLIASINYINLSTARSLHRAKEVGIRKVIGADRKALFFQFILETTLLFAIAAAAAIALAFIFLPLFNNFSGKHVTLTLSNIQIWSYILLMLLATLILASVYPALLLSNFKPIRVIKGRTSIKKSNFRKILVILQFTVSIVLVTMTIVVGRQLEYMRHRNIGYERDHIVTVLMGKKMAEHFDAAKGELLKARGVNDVIRLGRDMVYGGSSTGDNDWEGKPSNSNLWFSITYSDQYTLDFFKIRLAQGRNFTGSAADSAHFIVNETAVREMGLKNPIGSRLRIRTMPGTIIGVVKDFNYASARYKIEPMVFQYSPKDCSMLYLKTNAADTKEALASLQEVWKSYYDDMPISYSFLDESYQKQYTNEEKQGTLFNFFASIAILISCLGLLGLCTYTAQVKTKEIGIRKVLGATVLNIIQMLNKEFLILVLIANIIAIPIALYFTTSWLEGFAFRITVPIMIFLFAGSATIAIALLTVSFQSVKAAVASPVKSLRDE</sequence>
<dbReference type="Proteomes" id="UP000308196">
    <property type="component" value="Chromosome"/>
</dbReference>
<evidence type="ECO:0000256" key="5">
    <source>
        <dbReference type="ARBA" id="ARBA00023136"/>
    </source>
</evidence>
<dbReference type="InterPro" id="IPR050250">
    <property type="entry name" value="Macrolide_Exporter_MacB"/>
</dbReference>
<evidence type="ECO:0000256" key="4">
    <source>
        <dbReference type="ARBA" id="ARBA00022989"/>
    </source>
</evidence>
<dbReference type="GeneID" id="78461481"/>
<keyword evidence="9" id="KW-0067">ATP-binding</keyword>
<keyword evidence="9" id="KW-0547">Nucleotide-binding</keyword>
<evidence type="ECO:0000259" key="8">
    <source>
        <dbReference type="Pfam" id="PF12704"/>
    </source>
</evidence>
<evidence type="ECO:0000313" key="10">
    <source>
        <dbReference type="Proteomes" id="UP000308196"/>
    </source>
</evidence>
<keyword evidence="3 6" id="KW-0812">Transmembrane</keyword>
<feature type="transmembrane region" description="Helical" evidence="6">
    <location>
        <begin position="722"/>
        <end position="742"/>
    </location>
</feature>
<evidence type="ECO:0000313" key="9">
    <source>
        <dbReference type="EMBL" id="VTR30614.1"/>
    </source>
</evidence>
<evidence type="ECO:0000256" key="2">
    <source>
        <dbReference type="ARBA" id="ARBA00022475"/>
    </source>
</evidence>
<dbReference type="EMBL" id="LR590484">
    <property type="protein sequence ID" value="VTR30614.1"/>
    <property type="molecule type" value="Genomic_DNA"/>
</dbReference>
<feature type="transmembrane region" description="Helical" evidence="6">
    <location>
        <begin position="292"/>
        <end position="311"/>
    </location>
</feature>
<reference evidence="9 10" key="1">
    <citation type="submission" date="2019-05" db="EMBL/GenBank/DDBJ databases">
        <authorList>
            <consortium name="Pathogen Informatics"/>
        </authorList>
    </citation>
    <scope>NUCLEOTIDE SEQUENCE [LARGE SCALE GENOMIC DNA]</scope>
    <source>
        <strain evidence="9 10">NCTC11429</strain>
    </source>
</reference>
<keyword evidence="5 6" id="KW-0472">Membrane</keyword>
<feature type="transmembrane region" description="Helical" evidence="6">
    <location>
        <begin position="670"/>
        <end position="694"/>
    </location>
</feature>
<feature type="domain" description="ABC3 transporter permease C-terminal" evidence="7">
    <location>
        <begin position="296"/>
        <end position="410"/>
    </location>
</feature>
<dbReference type="GO" id="GO:0016787">
    <property type="term" value="F:hydrolase activity"/>
    <property type="evidence" value="ECO:0007669"/>
    <property type="project" value="UniProtKB-KW"/>
</dbReference>
<protein>
    <submittedName>
        <fullName evidence="9">Macrolide export ATP-binding/permease protein MacB</fullName>
        <ecNumber evidence="9">3.6.3.-</ecNumber>
    </submittedName>
</protein>
<dbReference type="Pfam" id="PF12704">
    <property type="entry name" value="MacB_PCD"/>
    <property type="match status" value="2"/>
</dbReference>
<evidence type="ECO:0000256" key="3">
    <source>
        <dbReference type="ARBA" id="ARBA00022692"/>
    </source>
</evidence>
<feature type="transmembrane region" description="Helical" evidence="6">
    <location>
        <begin position="336"/>
        <end position="363"/>
    </location>
</feature>
<dbReference type="RefSeq" id="WP_028072646.1">
    <property type="nucleotide sequence ID" value="NZ_LR590484.1"/>
</dbReference>
<dbReference type="EC" id="3.6.3.-" evidence="9"/>
<dbReference type="GO" id="GO:0005886">
    <property type="term" value="C:plasma membrane"/>
    <property type="evidence" value="ECO:0007669"/>
    <property type="project" value="UniProtKB-SubCell"/>
</dbReference>
<dbReference type="STRING" id="1123265.GCA_000686625_03067"/>
<dbReference type="Pfam" id="PF02687">
    <property type="entry name" value="FtsX"/>
    <property type="match status" value="2"/>
</dbReference>